<organism evidence="1 2">
    <name type="scientific">Tunisvirus fontaine2</name>
    <dbReference type="NCBI Taxonomy" id="1421067"/>
    <lineage>
        <taxon>Viruses</taxon>
        <taxon>Varidnaviria</taxon>
        <taxon>Bamfordvirae</taxon>
        <taxon>Nucleocytoviricota</taxon>
        <taxon>Megaviricetes</taxon>
        <taxon>Pimascovirales</taxon>
        <taxon>Pimascovirales incertae sedis</taxon>
        <taxon>Marseilleviridae</taxon>
        <taxon>Losannavirus</taxon>
        <taxon>Losannavirus tunisense</taxon>
    </lineage>
</organism>
<gene>
    <name evidence="1" type="ORF">TNS_ORF74</name>
</gene>
<protein>
    <submittedName>
        <fullName evidence="1">Uncharacterized protein</fullName>
    </submittedName>
</protein>
<sequence>MSRLTKEKTRVRVVYEKTSGHLLIGDTNERLCPVIPSPVSSTPSQQGFVVHGNEMKLCEASLSCPGVVYAMQTPNNTGFGKGCLCSLLEAKENTAFGTETGRSLTDGCSNTFIGKSSGWKVVEGNFNTFLGAHCAGDLTKGDRNVFVGALSASGVISGQNNVFIGFNTKALFPEVSESVALGYSTIIEGNNELALSRFLFTVRARGLKRRGGQNSEMLTFDQESGRMHPIWYPPNNKNLRLLESSDVLALDVYQENGRATVCISDLEKLPQLSVTDEDGVVVGLSHSGLLLHLLFALQRISKEKGNSLGVRHDLDSLIKNFNEFRDSNFQNLSSINKTNEVLLAKLYQFSDISKRMQEISDRQTSESGKTYSLRKKCKERHEKQNSLNKVFGETLQQNNENLSSQIRDLSAKISERDEIISSQEKNILELTQKFETLSRVQDSRIRSLEEKVAQLLETTSKLLDERPVSPLCVSAVGELQKRTIPLVDVLEDWENISG</sequence>
<keyword evidence="2" id="KW-1185">Reference proteome</keyword>
<evidence type="ECO:0000313" key="1">
    <source>
        <dbReference type="EMBL" id="AHC54792.1"/>
    </source>
</evidence>
<reference evidence="1 2" key="1">
    <citation type="journal article" date="2014" name="Arch. Virol.">
        <title>Complete genome sequence of Tunisvirus, a new member of the proposed family Marseilleviridae.</title>
        <authorList>
            <person name="Aherfi S."/>
            <person name="Boughalmi M."/>
            <person name="Pagnier I."/>
            <person name="Fournous G."/>
            <person name="La Scola B."/>
            <person name="Raoult D."/>
            <person name="Colson P."/>
        </authorList>
    </citation>
    <scope>NUCLEOTIDE SEQUENCE [LARGE SCALE GENOMIC DNA]</scope>
    <source>
        <strain evidence="1 2">U484</strain>
    </source>
</reference>
<dbReference type="EMBL" id="KF483846">
    <property type="protein sequence ID" value="AHC54792.1"/>
    <property type="molecule type" value="Genomic_DNA"/>
</dbReference>
<name>V9SGA9_9VIRU</name>
<accession>V9SGA9</accession>
<evidence type="ECO:0000313" key="2">
    <source>
        <dbReference type="Proteomes" id="UP000232615"/>
    </source>
</evidence>
<dbReference type="Proteomes" id="UP000232615">
    <property type="component" value="Segment"/>
</dbReference>
<proteinExistence type="predicted"/>